<protein>
    <submittedName>
        <fullName evidence="1">Uncharacterized protein</fullName>
    </submittedName>
</protein>
<sequence>MIFLCCWLQVPVKETCGGEENKWDYKHVDGLLMEEERQGATFVLPLAAIIETGNHIAQATKNHYECAQELVRIIG</sequence>
<keyword evidence="2" id="KW-1185">Reference proteome</keyword>
<dbReference type="Proteomes" id="UP000076865">
    <property type="component" value="Chromosome"/>
</dbReference>
<gene>
    <name evidence="1" type="ORF">GFC30_2044</name>
</gene>
<reference evidence="1 2" key="1">
    <citation type="journal article" date="2006" name="Syst. Appl. Microbiol.">
        <title>Anoxybacillus amylolyticus sp. nov., a thermophilic amylase producing bacterium isolated from Mount Rittmann (Antarctica).</title>
        <authorList>
            <person name="Poli A."/>
            <person name="Esposito E."/>
            <person name="Lama L."/>
            <person name="Orlando P."/>
            <person name="Nicolaus G."/>
            <person name="de Appolonia F."/>
            <person name="Gambacorta A."/>
            <person name="Nicolaus B."/>
        </authorList>
    </citation>
    <scope>NUCLEOTIDE SEQUENCE [LARGE SCALE GENOMIC DNA]</scope>
    <source>
        <strain evidence="1 2">DSM 15939</strain>
    </source>
</reference>
<dbReference type="RefSeq" id="WP_148660378.1">
    <property type="nucleotide sequence ID" value="NZ_CP015438.1"/>
</dbReference>
<dbReference type="OrthoDB" id="158697at2"/>
<proteinExistence type="predicted"/>
<dbReference type="PATRIC" id="fig|294699.3.peg.2102"/>
<organism evidence="1 2">
    <name type="scientific">Anoxybacteroides amylolyticum</name>
    <dbReference type="NCBI Taxonomy" id="294699"/>
    <lineage>
        <taxon>Bacteria</taxon>
        <taxon>Bacillati</taxon>
        <taxon>Bacillota</taxon>
        <taxon>Bacilli</taxon>
        <taxon>Bacillales</taxon>
        <taxon>Anoxybacillaceae</taxon>
        <taxon>Anoxybacteroides</taxon>
    </lineage>
</organism>
<evidence type="ECO:0000313" key="1">
    <source>
        <dbReference type="EMBL" id="ANB62048.1"/>
    </source>
</evidence>
<dbReference type="KEGG" id="aamy:GFC30_2044"/>
<accession>A0A160F650</accession>
<dbReference type="EMBL" id="CP015438">
    <property type="protein sequence ID" value="ANB62048.1"/>
    <property type="molecule type" value="Genomic_DNA"/>
</dbReference>
<evidence type="ECO:0000313" key="2">
    <source>
        <dbReference type="Proteomes" id="UP000076865"/>
    </source>
</evidence>
<dbReference type="AlphaFoldDB" id="A0A160F650"/>
<name>A0A160F650_9BACL</name>